<dbReference type="SUPFAM" id="SSF55394">
    <property type="entry name" value="Bactericidal permeability-increasing protein, BPI"/>
    <property type="match status" value="2"/>
</dbReference>
<dbReference type="InterPro" id="IPR032942">
    <property type="entry name" value="BPI/LBP/Plunc"/>
</dbReference>
<evidence type="ECO:0000313" key="2">
    <source>
        <dbReference type="Proteomes" id="UP000276991"/>
    </source>
</evidence>
<dbReference type="InterPro" id="IPR017943">
    <property type="entry name" value="Bactericidal_perm-incr_a/b_dom"/>
</dbReference>
<keyword evidence="2" id="KW-1185">Reference proteome</keyword>
<dbReference type="PANTHER" id="PTHR10504:SF131">
    <property type="entry name" value="BPI2 DOMAIN-CONTAINING PROTEIN"/>
    <property type="match status" value="1"/>
</dbReference>
<proteinExistence type="predicted"/>
<dbReference type="GO" id="GO:0008289">
    <property type="term" value="F:lipid binding"/>
    <property type="evidence" value="ECO:0007669"/>
    <property type="project" value="InterPro"/>
</dbReference>
<dbReference type="EMBL" id="UPTC01004156">
    <property type="protein sequence ID" value="VBB34812.1"/>
    <property type="molecule type" value="Genomic_DNA"/>
</dbReference>
<evidence type="ECO:0000313" key="1">
    <source>
        <dbReference type="EMBL" id="VBB34812.1"/>
    </source>
</evidence>
<dbReference type="AlphaFoldDB" id="A0A498SXJ2"/>
<accession>A0A498SXJ2</accession>
<dbReference type="Proteomes" id="UP000276991">
    <property type="component" value="Unassembled WGS sequence"/>
</dbReference>
<dbReference type="Gene3D" id="3.15.20.10">
    <property type="entry name" value="Bactericidal permeability-increasing protein, domain 2"/>
    <property type="match status" value="1"/>
</dbReference>
<protein>
    <submittedName>
        <fullName evidence="1">Uncharacterized protein</fullName>
    </submittedName>
</protein>
<dbReference type="OrthoDB" id="5788395at2759"/>
<reference evidence="1 2" key="1">
    <citation type="submission" date="2018-08" db="EMBL/GenBank/DDBJ databases">
        <authorList>
            <person name="Laetsch R D."/>
            <person name="Stevens L."/>
            <person name="Kumar S."/>
            <person name="Blaxter L. M."/>
        </authorList>
    </citation>
    <scope>NUCLEOTIDE SEQUENCE [LARGE SCALE GENOMIC DNA]</scope>
</reference>
<gene>
    <name evidence="1" type="ORF">NAV_LOCUS9603</name>
</gene>
<name>A0A498SXJ2_ACAVI</name>
<organism evidence="1 2">
    <name type="scientific">Acanthocheilonema viteae</name>
    <name type="common">Filarial nematode worm</name>
    <name type="synonym">Dipetalonema viteae</name>
    <dbReference type="NCBI Taxonomy" id="6277"/>
    <lineage>
        <taxon>Eukaryota</taxon>
        <taxon>Metazoa</taxon>
        <taxon>Ecdysozoa</taxon>
        <taxon>Nematoda</taxon>
        <taxon>Chromadorea</taxon>
        <taxon>Rhabditida</taxon>
        <taxon>Spirurina</taxon>
        <taxon>Spiruromorpha</taxon>
        <taxon>Filarioidea</taxon>
        <taxon>Onchocercidae</taxon>
        <taxon>Acanthocheilonema</taxon>
    </lineage>
</organism>
<dbReference type="PANTHER" id="PTHR10504">
    <property type="entry name" value="BACTERICIDAL PERMEABILITY-INCREASING BPI PROTEIN-RELATED"/>
    <property type="match status" value="1"/>
</dbReference>
<sequence length="519" mass="58414">MYFGGCLLAQSSITTGKIGDVLQELVLPMTNAVEEVVVALRWSARHAIPLTSSDVSLDIGSGAASQIIREATHQLLSSSRSLYLSFRTHRKPLLLPLAYIKTYNRISYSNVTVKFYPDTIRLKANSVRINSKSNITPNIWPVSFGDETIDLTIYVGDVELAVRIEEKNARMLSCSLRDTTVNATSSNYWMIGTLLYMATNPIRSHLQQLICPSISNYISNIENPVIMNVSLNEILPTHIRDIISTVDSSLFYRLTSITVEEKHILIVTQIKWKHPFENDEISHANVSVKWNNEDRIITWIDDTALNDFLNQIDWNFQWMEETIAVTSPVIPLSSREFLSTLCTSCYFLLNVWANGSPILTATNGTVVLEKRDRLNLRVVNPDKNVTSLFVSMFLSVTAELRPVIDSGTLRTLVQLLDTNVVMESGAFPPSWSFFVQDLIKGMITEMMWPEMRKQIEELTYSEGIRLAASCGIDPQNTEILIGEGHLGFSTTLNLQNLELQQCLKDLKSALPNTAKLFPK</sequence>
<dbReference type="Gene3D" id="3.15.10.10">
    <property type="entry name" value="Bactericidal permeability-increasing protein, domain 1"/>
    <property type="match status" value="1"/>
</dbReference>